<reference evidence="2 3" key="1">
    <citation type="journal article" date="2012" name="MBio">
        <title>De novo assembly of the Pneumocystis jirovecii genome from a single bronchoalveolar lavage fluid specimen from a patient.</title>
        <authorList>
            <person name="Cisse O.H."/>
            <person name="Pagni M."/>
            <person name="Hauser P.M."/>
        </authorList>
    </citation>
    <scope>NUCLEOTIDE SEQUENCE [LARGE SCALE GENOMIC DNA]</scope>
    <source>
        <strain evidence="2 3">SE8</strain>
    </source>
</reference>
<keyword evidence="1" id="KW-0472">Membrane</keyword>
<evidence type="ECO:0000313" key="3">
    <source>
        <dbReference type="Proteomes" id="UP000010422"/>
    </source>
</evidence>
<feature type="transmembrane region" description="Helical" evidence="1">
    <location>
        <begin position="181"/>
        <end position="202"/>
    </location>
</feature>
<proteinExistence type="predicted"/>
<evidence type="ECO:0000313" key="2">
    <source>
        <dbReference type="EMBL" id="CCJ30414.1"/>
    </source>
</evidence>
<evidence type="ECO:0000256" key="1">
    <source>
        <dbReference type="SAM" id="Phobius"/>
    </source>
</evidence>
<comment type="caution">
    <text evidence="2">The sequence shown here is derived from an EMBL/GenBank/DDBJ whole genome shotgun (WGS) entry which is preliminary data.</text>
</comment>
<dbReference type="AlphaFoldDB" id="L0PEC8"/>
<protein>
    <submittedName>
        <fullName evidence="2">Uncharacterized protein</fullName>
    </submittedName>
</protein>
<dbReference type="EMBL" id="CAKM01000250">
    <property type="protein sequence ID" value="CCJ30414.1"/>
    <property type="molecule type" value="Genomic_DNA"/>
</dbReference>
<dbReference type="Proteomes" id="UP000010422">
    <property type="component" value="Unassembled WGS sequence"/>
</dbReference>
<keyword evidence="1" id="KW-1133">Transmembrane helix</keyword>
<accession>L0PEC8</accession>
<dbReference type="VEuPathDB" id="FungiDB:PNEJI1_001572"/>
<keyword evidence="1" id="KW-0812">Transmembrane</keyword>
<organism evidence="3">
    <name type="scientific">Pneumocystis jirovecii</name>
    <name type="common">Human pneumocystis pneumonia agent</name>
    <dbReference type="NCBI Taxonomy" id="42068"/>
    <lineage>
        <taxon>Eukaryota</taxon>
        <taxon>Fungi</taxon>
        <taxon>Dikarya</taxon>
        <taxon>Ascomycota</taxon>
        <taxon>Taphrinomycotina</taxon>
        <taxon>Pneumocystomycetes</taxon>
        <taxon>Pneumocystaceae</taxon>
        <taxon>Pneumocystis</taxon>
    </lineage>
</organism>
<gene>
    <name evidence="2" type="ORF">PNEJI1_001572</name>
</gene>
<dbReference type="InParanoid" id="L0PEC8"/>
<name>L0PEC8_PNEJI</name>
<sequence length="209" mass="23442">MLEYRRFDLQLTRLRVRGTDNFIDCPRLVIGKRDETSRVSTRETNAPFKRALCFSTTGDERLNRGYLAAVPTSALQVEELTPTLIFPRETCLDMLSKHSSCSGSSEVDLCCSGHASGLQNGGTGESSVSPSSPFFNRIYTGTHSHGFLEQDGYVSFPPLDLYQQDKRSTPVLFASSFEWGYVFRLTFSFFNTVFNVIFYMAVNISSSIC</sequence>